<dbReference type="AlphaFoldDB" id="W9Z9F2"/>
<feature type="compositionally biased region" description="Basic and acidic residues" evidence="1">
    <location>
        <begin position="7"/>
        <end position="24"/>
    </location>
</feature>
<reference evidence="2" key="2">
    <citation type="submission" date="2012-05" db="EMBL/GenBank/DDBJ databases">
        <title>Annotation of the Genome Sequence of Fusarium oxysporum f. sp. melonis 26406.</title>
        <authorList>
            <consortium name="The Broad Institute Genomics Platform"/>
            <person name="Ma L.-J."/>
            <person name="Corby-Kistler H."/>
            <person name="Broz K."/>
            <person name="Gale L.R."/>
            <person name="Jonkers W."/>
            <person name="O'Donnell K."/>
            <person name="Ploetz R."/>
            <person name="Steinberg C."/>
            <person name="Schwartz D.C."/>
            <person name="VanEtten H."/>
            <person name="Zhou S."/>
            <person name="Young S.K."/>
            <person name="Zeng Q."/>
            <person name="Gargeya S."/>
            <person name="Fitzgerald M."/>
            <person name="Abouelleil A."/>
            <person name="Alvarado L."/>
            <person name="Chapman S.B."/>
            <person name="Gainer-Dewar J."/>
            <person name="Goldberg J."/>
            <person name="Griggs A."/>
            <person name="Gujja S."/>
            <person name="Hansen M."/>
            <person name="Howarth C."/>
            <person name="Imamovic A."/>
            <person name="Ireland A."/>
            <person name="Larimer J."/>
            <person name="McCowan C."/>
            <person name="Murphy C."/>
            <person name="Pearson M."/>
            <person name="Poon T.W."/>
            <person name="Priest M."/>
            <person name="Roberts A."/>
            <person name="Saif S."/>
            <person name="Shea T."/>
            <person name="Sykes S."/>
            <person name="Wortman J."/>
            <person name="Nusbaum C."/>
            <person name="Birren B."/>
        </authorList>
    </citation>
    <scope>NUCLEOTIDE SEQUENCE</scope>
    <source>
        <strain evidence="2">26406</strain>
    </source>
</reference>
<sequence>MYPSQESPKKSDEKKGTLNEEHTKNYQLQDINEGQKGADMSKIMEDSKEDEQKKCGYDSFKKSTYCG</sequence>
<organism evidence="2">
    <name type="scientific">Fusarium oxysporum f. sp. melonis 26406</name>
    <dbReference type="NCBI Taxonomy" id="1089452"/>
    <lineage>
        <taxon>Eukaryota</taxon>
        <taxon>Fungi</taxon>
        <taxon>Dikarya</taxon>
        <taxon>Ascomycota</taxon>
        <taxon>Pezizomycotina</taxon>
        <taxon>Sordariomycetes</taxon>
        <taxon>Hypocreomycetidae</taxon>
        <taxon>Hypocreales</taxon>
        <taxon>Nectriaceae</taxon>
        <taxon>Fusarium</taxon>
        <taxon>Fusarium oxysporum species complex</taxon>
    </lineage>
</organism>
<feature type="compositionally biased region" description="Basic and acidic residues" evidence="1">
    <location>
        <begin position="42"/>
        <end position="52"/>
    </location>
</feature>
<evidence type="ECO:0000256" key="1">
    <source>
        <dbReference type="SAM" id="MobiDB-lite"/>
    </source>
</evidence>
<dbReference type="EMBL" id="JH659415">
    <property type="protein sequence ID" value="EXK25237.1"/>
    <property type="molecule type" value="Genomic_DNA"/>
</dbReference>
<reference evidence="2" key="1">
    <citation type="submission" date="2012-04" db="EMBL/GenBank/DDBJ databases">
        <title>The Genome Sequence of Fusarium oxysporum melonis.</title>
        <authorList>
            <consortium name="The Broad Institute Genome Sequencing Platform"/>
            <person name="Ma L.-J."/>
            <person name="Gale L.R."/>
            <person name="Schwartz D.C."/>
            <person name="Zhou S."/>
            <person name="Corby-Kistler H."/>
            <person name="Young S.K."/>
            <person name="Zeng Q."/>
            <person name="Gargeya S."/>
            <person name="Fitzgerald M."/>
            <person name="Haas B."/>
            <person name="Abouelleil A."/>
            <person name="Alvarado L."/>
            <person name="Arachchi H.M."/>
            <person name="Berlin A."/>
            <person name="Brown A."/>
            <person name="Chapman S.B."/>
            <person name="Chen Z."/>
            <person name="Dunbar C."/>
            <person name="Freedman E."/>
            <person name="Gearin G."/>
            <person name="Goldberg J."/>
            <person name="Griggs A."/>
            <person name="Gujja S."/>
            <person name="Heiman D."/>
            <person name="Howarth C."/>
            <person name="Larson L."/>
            <person name="Lui A."/>
            <person name="MacDonald P.J.P."/>
            <person name="Montmayeur A."/>
            <person name="Murphy C."/>
            <person name="Neiman D."/>
            <person name="Pearson M."/>
            <person name="Priest M."/>
            <person name="Roberts A."/>
            <person name="Saif S."/>
            <person name="Shea T."/>
            <person name="Shenoy N."/>
            <person name="Sisk P."/>
            <person name="Stolte C."/>
            <person name="Sykes S."/>
            <person name="Wortman J."/>
            <person name="Nusbaum C."/>
            <person name="Birren B."/>
        </authorList>
    </citation>
    <scope>NUCLEOTIDE SEQUENCE</scope>
    <source>
        <strain evidence="2">26406</strain>
    </source>
</reference>
<feature type="region of interest" description="Disordered" evidence="1">
    <location>
        <begin position="1"/>
        <end position="52"/>
    </location>
</feature>
<accession>W9Z9F2</accession>
<evidence type="ECO:0000313" key="2">
    <source>
        <dbReference type="EMBL" id="EXK25237.1"/>
    </source>
</evidence>
<dbReference type="HOGENOM" id="CLU_2812455_0_0_1"/>
<protein>
    <submittedName>
        <fullName evidence="2">Uncharacterized protein</fullName>
    </submittedName>
</protein>
<dbReference type="Proteomes" id="UP000030703">
    <property type="component" value="Unassembled WGS sequence"/>
</dbReference>
<gene>
    <name evidence="2" type="ORF">FOMG_18091</name>
</gene>
<name>W9Z9F2_FUSOX</name>
<proteinExistence type="predicted"/>
<dbReference type="VEuPathDB" id="FungiDB:FOMG_18091"/>